<accession>A0A6A7N0X1</accession>
<dbReference type="CDD" id="cd14744">
    <property type="entry name" value="PAAR_CT_2"/>
    <property type="match status" value="1"/>
</dbReference>
<sequence>MGLPLIVIGDKTSHGGTVISCSPTCDTMGKGWARVGDMVACPRCKGVFPISQGDNSFTDNGKAVAYHGCKVACGAMLISSQIMTTTEPSGGAGGSATDAGSTKGMGVIAATLMAGYQDASVDDGRQRFKGRFQVIDSTSGEPVAGQPVRVRSTAGQYLTGTTDSQGFTEWVERDASEMLAFDLMEQGQA</sequence>
<evidence type="ECO:0000313" key="2">
    <source>
        <dbReference type="Proteomes" id="UP000440498"/>
    </source>
</evidence>
<reference evidence="1 2" key="1">
    <citation type="submission" date="2019-10" db="EMBL/GenBank/DDBJ databases">
        <title>Two novel species isolated from a subtropical stream in China.</title>
        <authorList>
            <person name="Lu H."/>
        </authorList>
    </citation>
    <scope>NUCLEOTIDE SEQUENCE [LARGE SCALE GENOMIC DNA]</scope>
    <source>
        <strain evidence="1 2">FT29W</strain>
    </source>
</reference>
<dbReference type="EMBL" id="WHUG01000003">
    <property type="protein sequence ID" value="MQA38636.1"/>
    <property type="molecule type" value="Genomic_DNA"/>
</dbReference>
<evidence type="ECO:0000313" key="1">
    <source>
        <dbReference type="EMBL" id="MQA38636.1"/>
    </source>
</evidence>
<comment type="caution">
    <text evidence="1">The sequence shown here is derived from an EMBL/GenBank/DDBJ whole genome shotgun (WGS) entry which is preliminary data.</text>
</comment>
<dbReference type="AlphaFoldDB" id="A0A6A7N0X1"/>
<protein>
    <submittedName>
        <fullName evidence="1">PAAR domain-containing protein</fullName>
    </submittedName>
</protein>
<proteinExistence type="predicted"/>
<keyword evidence="2" id="KW-1185">Reference proteome</keyword>
<name>A0A6A7N0X1_9BURK</name>
<dbReference type="Gene3D" id="2.60.200.60">
    <property type="match status" value="1"/>
</dbReference>
<organism evidence="1 2">
    <name type="scientific">Rugamonas aquatica</name>
    <dbReference type="NCBI Taxonomy" id="2743357"/>
    <lineage>
        <taxon>Bacteria</taxon>
        <taxon>Pseudomonadati</taxon>
        <taxon>Pseudomonadota</taxon>
        <taxon>Betaproteobacteria</taxon>
        <taxon>Burkholderiales</taxon>
        <taxon>Oxalobacteraceae</taxon>
        <taxon>Telluria group</taxon>
        <taxon>Rugamonas</taxon>
    </lineage>
</organism>
<gene>
    <name evidence="1" type="ORF">GEV02_10775</name>
</gene>
<dbReference type="InterPro" id="IPR008727">
    <property type="entry name" value="PAAR_motif"/>
</dbReference>
<dbReference type="Pfam" id="PF05488">
    <property type="entry name" value="PAAR_motif"/>
    <property type="match status" value="1"/>
</dbReference>
<dbReference type="Proteomes" id="UP000440498">
    <property type="component" value="Unassembled WGS sequence"/>
</dbReference>